<dbReference type="GO" id="GO:0005886">
    <property type="term" value="C:plasma membrane"/>
    <property type="evidence" value="ECO:0007669"/>
    <property type="project" value="UniProtKB-SubCell"/>
</dbReference>
<proteinExistence type="predicted"/>
<dbReference type="EC" id="2.7.13.3" evidence="3"/>
<keyword evidence="4" id="KW-0597">Phosphoprotein</keyword>
<dbReference type="InterPro" id="IPR036097">
    <property type="entry name" value="HisK_dim/P_sf"/>
</dbReference>
<evidence type="ECO:0000256" key="7">
    <source>
        <dbReference type="ARBA" id="ARBA00022777"/>
    </source>
</evidence>
<dbReference type="CDD" id="cd06225">
    <property type="entry name" value="HAMP"/>
    <property type="match status" value="1"/>
</dbReference>
<feature type="compositionally biased region" description="Pro residues" evidence="11">
    <location>
        <begin position="475"/>
        <end position="511"/>
    </location>
</feature>
<dbReference type="PRINTS" id="PR00344">
    <property type="entry name" value="BCTRLSENSOR"/>
</dbReference>
<keyword evidence="7 15" id="KW-0418">Kinase</keyword>
<sequence>MSPHALRTAWCRFRREGARAVTMPLRGRLALLAALTVAVAVAACALACWFLVRAQLFNSLDDALRDTSVQPRDVVDRLQSGQCSPPDRPAPNPFGATVQVVDVSGTSCVIVGRKLEVKQADIAVAKRDRAEVIHRSQGDGAGYRVRTTPVPGTGLAVSVARPTTEVDQSLRNLALILTLVGGAGVLGAAGAGVALARAGLRPVDRLTHAVEHIARTEDLAVRIPVEGDDEIARLSRSFNAMTGALASSRELQQQLIADAGHELRTPLTSLRTNIDLLVRSEESGRPLPEEDRRELLSSVRSQMTELAALIGDLQELSRPPGPAEGAEAQAAAAVVGLHEVTGRAVARVRPRGPGVTVTAELEPWYVRAEPAALERSVVNLLDNAVKFSPEGGTVDVAVHGGELRVRDRGPGVPESELPHVFDRFWRSPSARSLPGSGLGLSIVARTVRQAGGDVWLRRPADGGAGTEAVVRLPGAPVPPPDTPPGTGPDTPPGGGPDTPPETPPGTPPDVPPGAGESPGPTDGSGHGPGPGPGQRPG</sequence>
<keyword evidence="5" id="KW-0808">Transferase</keyword>
<evidence type="ECO:0000256" key="6">
    <source>
        <dbReference type="ARBA" id="ARBA00022692"/>
    </source>
</evidence>
<keyword evidence="6 12" id="KW-0812">Transmembrane</keyword>
<reference evidence="15 16" key="1">
    <citation type="submission" date="2019-06" db="EMBL/GenBank/DDBJ databases">
        <title>Whole genome shotgun sequence of Streptomyces cacaoi subsp. cacaoi NBRC 12748.</title>
        <authorList>
            <person name="Hosoyama A."/>
            <person name="Uohara A."/>
            <person name="Ohji S."/>
            <person name="Ichikawa N."/>
        </authorList>
    </citation>
    <scope>NUCLEOTIDE SEQUENCE [LARGE SCALE GENOMIC DNA]</scope>
    <source>
        <strain evidence="15 16">NBRC 12748</strain>
    </source>
</reference>
<dbReference type="InterPro" id="IPR004358">
    <property type="entry name" value="Sig_transdc_His_kin-like_C"/>
</dbReference>
<keyword evidence="8 12" id="KW-1133">Transmembrane helix</keyword>
<name>A0A4Y3R2J4_STRCI</name>
<dbReference type="CDD" id="cd00082">
    <property type="entry name" value="HisKA"/>
    <property type="match status" value="1"/>
</dbReference>
<dbReference type="InterPro" id="IPR003660">
    <property type="entry name" value="HAMP_dom"/>
</dbReference>
<evidence type="ECO:0000259" key="13">
    <source>
        <dbReference type="PROSITE" id="PS50109"/>
    </source>
</evidence>
<dbReference type="CDD" id="cd00075">
    <property type="entry name" value="HATPase"/>
    <property type="match status" value="1"/>
</dbReference>
<dbReference type="InterPro" id="IPR003594">
    <property type="entry name" value="HATPase_dom"/>
</dbReference>
<dbReference type="SMART" id="SM00304">
    <property type="entry name" value="HAMP"/>
    <property type="match status" value="1"/>
</dbReference>
<comment type="catalytic activity">
    <reaction evidence="1">
        <text>ATP + protein L-histidine = ADP + protein N-phospho-L-histidine.</text>
        <dbReference type="EC" id="2.7.13.3"/>
    </reaction>
</comment>
<evidence type="ECO:0000256" key="12">
    <source>
        <dbReference type="SAM" id="Phobius"/>
    </source>
</evidence>
<dbReference type="Pfam" id="PF00512">
    <property type="entry name" value="HisKA"/>
    <property type="match status" value="1"/>
</dbReference>
<dbReference type="GO" id="GO:0000155">
    <property type="term" value="F:phosphorelay sensor kinase activity"/>
    <property type="evidence" value="ECO:0007669"/>
    <property type="project" value="InterPro"/>
</dbReference>
<comment type="caution">
    <text evidence="15">The sequence shown here is derived from an EMBL/GenBank/DDBJ whole genome shotgun (WGS) entry which is preliminary data.</text>
</comment>
<dbReference type="PANTHER" id="PTHR45436">
    <property type="entry name" value="SENSOR HISTIDINE KINASE YKOH"/>
    <property type="match status" value="1"/>
</dbReference>
<dbReference type="Pfam" id="PF00672">
    <property type="entry name" value="HAMP"/>
    <property type="match status" value="1"/>
</dbReference>
<evidence type="ECO:0000256" key="1">
    <source>
        <dbReference type="ARBA" id="ARBA00000085"/>
    </source>
</evidence>
<comment type="subcellular location">
    <subcellularLocation>
        <location evidence="2">Cell membrane</location>
    </subcellularLocation>
</comment>
<dbReference type="InterPro" id="IPR005467">
    <property type="entry name" value="His_kinase_dom"/>
</dbReference>
<evidence type="ECO:0000256" key="9">
    <source>
        <dbReference type="ARBA" id="ARBA00023012"/>
    </source>
</evidence>
<evidence type="ECO:0000256" key="5">
    <source>
        <dbReference type="ARBA" id="ARBA00022679"/>
    </source>
</evidence>
<feature type="transmembrane region" description="Helical" evidence="12">
    <location>
        <begin position="173"/>
        <end position="196"/>
    </location>
</feature>
<feature type="compositionally biased region" description="Low complexity" evidence="11">
    <location>
        <begin position="512"/>
        <end position="521"/>
    </location>
</feature>
<keyword evidence="16" id="KW-1185">Reference proteome</keyword>
<evidence type="ECO:0000256" key="11">
    <source>
        <dbReference type="SAM" id="MobiDB-lite"/>
    </source>
</evidence>
<dbReference type="Pfam" id="PF02518">
    <property type="entry name" value="HATPase_c"/>
    <property type="match status" value="1"/>
</dbReference>
<keyword evidence="10 12" id="KW-0472">Membrane</keyword>
<evidence type="ECO:0000256" key="8">
    <source>
        <dbReference type="ARBA" id="ARBA00022989"/>
    </source>
</evidence>
<evidence type="ECO:0000313" key="15">
    <source>
        <dbReference type="EMBL" id="GEB51519.1"/>
    </source>
</evidence>
<dbReference type="Gene3D" id="6.10.340.10">
    <property type="match status" value="1"/>
</dbReference>
<accession>A0A4Y3R2J4</accession>
<dbReference type="InterPro" id="IPR050428">
    <property type="entry name" value="TCS_sensor_his_kinase"/>
</dbReference>
<dbReference type="InterPro" id="IPR036890">
    <property type="entry name" value="HATPase_C_sf"/>
</dbReference>
<organism evidence="15 16">
    <name type="scientific">Streptomyces cacaoi</name>
    <dbReference type="NCBI Taxonomy" id="1898"/>
    <lineage>
        <taxon>Bacteria</taxon>
        <taxon>Bacillati</taxon>
        <taxon>Actinomycetota</taxon>
        <taxon>Actinomycetes</taxon>
        <taxon>Kitasatosporales</taxon>
        <taxon>Streptomycetaceae</taxon>
        <taxon>Streptomyces</taxon>
    </lineage>
</organism>
<feature type="domain" description="Histidine kinase" evidence="13">
    <location>
        <begin position="258"/>
        <end position="476"/>
    </location>
</feature>
<dbReference type="SMART" id="SM00388">
    <property type="entry name" value="HisKA"/>
    <property type="match status" value="1"/>
</dbReference>
<evidence type="ECO:0000256" key="2">
    <source>
        <dbReference type="ARBA" id="ARBA00004236"/>
    </source>
</evidence>
<evidence type="ECO:0000256" key="10">
    <source>
        <dbReference type="ARBA" id="ARBA00023136"/>
    </source>
</evidence>
<dbReference type="SUPFAM" id="SSF55874">
    <property type="entry name" value="ATPase domain of HSP90 chaperone/DNA topoisomerase II/histidine kinase"/>
    <property type="match status" value="1"/>
</dbReference>
<dbReference type="SMART" id="SM00387">
    <property type="entry name" value="HATPase_c"/>
    <property type="match status" value="1"/>
</dbReference>
<gene>
    <name evidence="15" type="ORF">SCA03_40700</name>
</gene>
<evidence type="ECO:0000259" key="14">
    <source>
        <dbReference type="PROSITE" id="PS50885"/>
    </source>
</evidence>
<dbReference type="PROSITE" id="PS50109">
    <property type="entry name" value="HIS_KIN"/>
    <property type="match status" value="1"/>
</dbReference>
<dbReference type="Gene3D" id="3.30.565.10">
    <property type="entry name" value="Histidine kinase-like ATPase, C-terminal domain"/>
    <property type="match status" value="1"/>
</dbReference>
<feature type="domain" description="HAMP" evidence="14">
    <location>
        <begin position="197"/>
        <end position="250"/>
    </location>
</feature>
<feature type="transmembrane region" description="Helical" evidence="12">
    <location>
        <begin position="29"/>
        <end position="52"/>
    </location>
</feature>
<dbReference type="SUPFAM" id="SSF47384">
    <property type="entry name" value="Homodimeric domain of signal transducing histidine kinase"/>
    <property type="match status" value="1"/>
</dbReference>
<keyword evidence="9" id="KW-0902">Two-component regulatory system</keyword>
<evidence type="ECO:0000313" key="16">
    <source>
        <dbReference type="Proteomes" id="UP000319210"/>
    </source>
</evidence>
<dbReference type="PANTHER" id="PTHR45436:SF5">
    <property type="entry name" value="SENSOR HISTIDINE KINASE TRCS"/>
    <property type="match status" value="1"/>
</dbReference>
<dbReference type="Proteomes" id="UP000319210">
    <property type="component" value="Unassembled WGS sequence"/>
</dbReference>
<feature type="region of interest" description="Disordered" evidence="11">
    <location>
        <begin position="455"/>
        <end position="537"/>
    </location>
</feature>
<evidence type="ECO:0000256" key="4">
    <source>
        <dbReference type="ARBA" id="ARBA00022553"/>
    </source>
</evidence>
<dbReference type="Gene3D" id="1.10.287.130">
    <property type="match status" value="1"/>
</dbReference>
<dbReference type="SUPFAM" id="SSF158472">
    <property type="entry name" value="HAMP domain-like"/>
    <property type="match status" value="1"/>
</dbReference>
<protein>
    <recommendedName>
        <fullName evidence="3">histidine kinase</fullName>
        <ecNumber evidence="3">2.7.13.3</ecNumber>
    </recommendedName>
</protein>
<dbReference type="AlphaFoldDB" id="A0A4Y3R2J4"/>
<dbReference type="EMBL" id="BJMM01000021">
    <property type="protein sequence ID" value="GEB51519.1"/>
    <property type="molecule type" value="Genomic_DNA"/>
</dbReference>
<evidence type="ECO:0000256" key="3">
    <source>
        <dbReference type="ARBA" id="ARBA00012438"/>
    </source>
</evidence>
<dbReference type="PROSITE" id="PS50885">
    <property type="entry name" value="HAMP"/>
    <property type="match status" value="1"/>
</dbReference>
<dbReference type="InterPro" id="IPR003661">
    <property type="entry name" value="HisK_dim/P_dom"/>
</dbReference>